<dbReference type="Proteomes" id="UP001060336">
    <property type="component" value="Chromosome"/>
</dbReference>
<keyword evidence="2" id="KW-0547">Nucleotide-binding</keyword>
<dbReference type="InterPro" id="IPR036890">
    <property type="entry name" value="HATPase_C_sf"/>
</dbReference>
<dbReference type="RefSeq" id="WP_257771567.1">
    <property type="nucleotide sequence ID" value="NZ_CP102480.1"/>
</dbReference>
<dbReference type="GO" id="GO:0005524">
    <property type="term" value="F:ATP binding"/>
    <property type="evidence" value="ECO:0007669"/>
    <property type="project" value="UniProtKB-KW"/>
</dbReference>
<evidence type="ECO:0000313" key="2">
    <source>
        <dbReference type="EMBL" id="UUX51843.1"/>
    </source>
</evidence>
<evidence type="ECO:0000259" key="1">
    <source>
        <dbReference type="PROSITE" id="PS50109"/>
    </source>
</evidence>
<dbReference type="AlphaFoldDB" id="A0A9J7AVP3"/>
<dbReference type="Gene3D" id="1.20.1280.170">
    <property type="entry name" value="Exocyst complex component Exo70"/>
    <property type="match status" value="1"/>
</dbReference>
<dbReference type="KEGG" id="naci:NUH88_09095"/>
<dbReference type="Gene3D" id="3.30.565.10">
    <property type="entry name" value="Histidine kinase-like ATPase, C-terminal domain"/>
    <property type="match status" value="2"/>
</dbReference>
<dbReference type="InterPro" id="IPR005467">
    <property type="entry name" value="His_kinase_dom"/>
</dbReference>
<proteinExistence type="predicted"/>
<dbReference type="SMART" id="SM00387">
    <property type="entry name" value="HATPase_c"/>
    <property type="match status" value="1"/>
</dbReference>
<sequence>MLGRQQIAGIPTALHELLKNAHDAYAERAEIDFIRRNRMLVLRDDGYGMTREDVENRWLTIGTESRVGANKLKDSWTGPKNLPRRALMGEKGIGRLAIAVIAPVTLLMTRAIRPDTGLNNLVVALVHWGLFEQPGLDISQIDVPIEEFPDGTLPDSSDIENLNRQVIDNIDRLSGDIGASSANHLKSTIANFRFDPEKMDKFFSNQSKNSLSLKENSYGTHFVMLPTGAELEDDIRRKNSDEASQLEKVLLGFSNTIDGREPVLATAFRDHALDGEVIERISEREFLGPDDFRKGDHWLDGSFDEYGQFRGKISIYHQEPIEFVCNWPDGKGRPAKCGPFSIKFAYVNGDAKSSLLSPEEHKEIKSKLDLIGGLYIYRNGIRILPYGSSDYDFLGIETRRGKSAQDWFFAYRRFIGFVSIDQDHNSSLSEKAGREGFRQNIAYRDFRDILTNLFVRLALEFFRTSSPQSDQYWDKNKELNREFRALERQRKNASKRRKYLDNSLKEFFEKYESDNYKNTSDEIITEAERRLDSLSNLSSNTELALYLDDVEEDFIGKIRGLEAQIVISKPRNLSLRGRLEKDWNAYLRIAEKLKIELVDQIRNKLSARLADLRKSRVDPARTRERSIAALAAERTDLVRSLTDLRNQSYAATESMRASLRAMIKEEFSKFRAAVEELISDFTSRSAKDPEIIDQLRGEIESRLLEIRNTETEFFNSIRRNMEDLAEDLREGQTTEDRLGAIEQEMIHLEAKVEFLSDFAQVGMSVGILQHEFEKSAHDLRRAMRDLKPWADGTPDLRVIYNRMRQSFDYLDDYLKTLDPLGRRMVRRKVDLRGDDIRIYLHRIFDRRLNEDDIELIATSQFNGRVVKCHAPTLLGAFVNVLDNAIYWVSNGADGERKITLSADDKGFLISNTGPGIEEKVKDRIFDFGESTRPGGRGMGLAIARDVLARDDFRLELAQWGRDKQPIFRIVTEQDNDDDDHDDG</sequence>
<feature type="domain" description="Histidine kinase" evidence="1">
    <location>
        <begin position="774"/>
        <end position="947"/>
    </location>
</feature>
<protein>
    <submittedName>
        <fullName evidence="2">ATP-binding protein</fullName>
    </submittedName>
</protein>
<evidence type="ECO:0000313" key="3">
    <source>
        <dbReference type="Proteomes" id="UP001060336"/>
    </source>
</evidence>
<dbReference type="InterPro" id="IPR003594">
    <property type="entry name" value="HATPase_dom"/>
</dbReference>
<dbReference type="PROSITE" id="PS50109">
    <property type="entry name" value="HIS_KIN"/>
    <property type="match status" value="1"/>
</dbReference>
<name>A0A9J7AVP3_9PROT</name>
<dbReference type="Pfam" id="PF13589">
    <property type="entry name" value="HATPase_c_3"/>
    <property type="match status" value="1"/>
</dbReference>
<gene>
    <name evidence="2" type="ORF">NUH88_09095</name>
</gene>
<accession>A0A9J7AVP3</accession>
<dbReference type="SUPFAM" id="SSF55874">
    <property type="entry name" value="ATPase domain of HSP90 chaperone/DNA topoisomerase II/histidine kinase"/>
    <property type="match status" value="2"/>
</dbReference>
<organism evidence="2 3">
    <name type="scientific">Nisaea acidiphila</name>
    <dbReference type="NCBI Taxonomy" id="1862145"/>
    <lineage>
        <taxon>Bacteria</taxon>
        <taxon>Pseudomonadati</taxon>
        <taxon>Pseudomonadota</taxon>
        <taxon>Alphaproteobacteria</taxon>
        <taxon>Rhodospirillales</taxon>
        <taxon>Thalassobaculaceae</taxon>
        <taxon>Nisaea</taxon>
    </lineage>
</organism>
<dbReference type="Pfam" id="PF02518">
    <property type="entry name" value="HATPase_c"/>
    <property type="match status" value="1"/>
</dbReference>
<dbReference type="EMBL" id="CP102480">
    <property type="protein sequence ID" value="UUX51843.1"/>
    <property type="molecule type" value="Genomic_DNA"/>
</dbReference>
<dbReference type="Pfam" id="PF19191">
    <property type="entry name" value="HEF_HK"/>
    <property type="match status" value="1"/>
</dbReference>
<dbReference type="InterPro" id="IPR043836">
    <property type="entry name" value="DHp"/>
</dbReference>
<keyword evidence="3" id="KW-1185">Reference proteome</keyword>
<keyword evidence="2" id="KW-0067">ATP-binding</keyword>
<reference evidence="2" key="1">
    <citation type="submission" date="2022-08" db="EMBL/GenBank/DDBJ databases">
        <title>Nisaea acidiphila sp. nov., isolated from a marine algal debris and emended description of the genus Nisaea Urios et al. 2008.</title>
        <authorList>
            <person name="Kwon K."/>
        </authorList>
    </citation>
    <scope>NUCLEOTIDE SEQUENCE</scope>
    <source>
        <strain evidence="2">MEBiC11861</strain>
    </source>
</reference>